<dbReference type="Proteomes" id="UP000430146">
    <property type="component" value="Unassembled WGS sequence"/>
</dbReference>
<dbReference type="EMBL" id="CACSIP010000076">
    <property type="protein sequence ID" value="CAA0138286.1"/>
    <property type="molecule type" value="Genomic_DNA"/>
</dbReference>
<evidence type="ECO:0000313" key="1">
    <source>
        <dbReference type="EMBL" id="CAA0138286.1"/>
    </source>
</evidence>
<accession>A0A5S9RBL0</accession>
<dbReference type="AlphaFoldDB" id="A0A5S9RBL0"/>
<keyword evidence="2" id="KW-1185">Reference proteome</keyword>
<sequence>MVTQTLTERLHIVEGSDWKDAVISLLDSRSPYRPWRYGFGEARMGDPVAIVLNTDPPSILTELARIGADGRPDRALMNWPIAAPGLVDLATLAVVGDFAQDPGRNGSCAVTPRSSWCWP</sequence>
<reference evidence="1 2" key="1">
    <citation type="submission" date="2019-11" db="EMBL/GenBank/DDBJ databases">
        <authorList>
            <person name="Holert J."/>
        </authorList>
    </citation>
    <scope>NUCLEOTIDE SEQUENCE [LARGE SCALE GENOMIC DNA]</scope>
    <source>
        <strain evidence="1">BC8_1</strain>
    </source>
</reference>
<protein>
    <submittedName>
        <fullName evidence="1">Uncharacterized protein</fullName>
    </submittedName>
</protein>
<proteinExistence type="predicted"/>
<gene>
    <name evidence="1" type="ORF">AELLOGFF_02427</name>
</gene>
<name>A0A5S9RBL0_MYCVN</name>
<evidence type="ECO:0000313" key="2">
    <source>
        <dbReference type="Proteomes" id="UP000430146"/>
    </source>
</evidence>
<organism evidence="1 2">
    <name type="scientific">Mycolicibacterium vanbaalenii</name>
    <name type="common">Mycobacterium vanbaalenii</name>
    <dbReference type="NCBI Taxonomy" id="110539"/>
    <lineage>
        <taxon>Bacteria</taxon>
        <taxon>Bacillati</taxon>
        <taxon>Actinomycetota</taxon>
        <taxon>Actinomycetes</taxon>
        <taxon>Mycobacteriales</taxon>
        <taxon>Mycobacteriaceae</taxon>
        <taxon>Mycolicibacterium</taxon>
    </lineage>
</organism>